<sequence>MRISNHISVKILSTKYSFFAAFFWILNDSYFKSIFHNEITGKISDIIGLFLTPLLLSVIVLIFCNYKKFKLEESKILFVSMFFVGLIFILLNLNQKTNDFLTKILWFLIPSKGIADQTDIFCLIVYIPLLLLFYNLKKKQSGKNLNLLKYLTPVLVSLAFINTSAVGNLESDYSRISLFWLLADMDDQIISTTPKDGDTYQKSEMINFEWIYKNYYGVTEPSVYDNEIDCGITQDLGELKRFVTGKFQNYIVQIANNEVFSPIEMEIHSNGIEKKVTSAINNSGTYYYRVALLYKNKEGCAEQKFQIYLPQQVKKIFIVD</sequence>
<dbReference type="EMBL" id="RQHU01000005">
    <property type="protein sequence ID" value="TGN15887.1"/>
    <property type="molecule type" value="Genomic_DNA"/>
</dbReference>
<name>A0A6H3NSU7_9LEPT</name>
<comment type="caution">
    <text evidence="2">The sequence shown here is derived from an EMBL/GenBank/DDBJ whole genome shotgun (WGS) entry which is preliminary data.</text>
</comment>
<dbReference type="RefSeq" id="WP_135745525.1">
    <property type="nucleotide sequence ID" value="NZ_RQHT01000014.1"/>
</dbReference>
<evidence type="ECO:0000313" key="2">
    <source>
        <dbReference type="EMBL" id="TGN15887.1"/>
    </source>
</evidence>
<dbReference type="Proteomes" id="UP000297649">
    <property type="component" value="Unassembled WGS sequence"/>
</dbReference>
<feature type="transmembrane region" description="Helical" evidence="1">
    <location>
        <begin position="46"/>
        <end position="64"/>
    </location>
</feature>
<gene>
    <name evidence="2" type="ORF">EHR08_06290</name>
</gene>
<evidence type="ECO:0000256" key="1">
    <source>
        <dbReference type="SAM" id="Phobius"/>
    </source>
</evidence>
<keyword evidence="1" id="KW-1133">Transmembrane helix</keyword>
<dbReference type="OrthoDB" id="3524974at2"/>
<feature type="transmembrane region" description="Helical" evidence="1">
    <location>
        <begin position="147"/>
        <end position="167"/>
    </location>
</feature>
<protein>
    <submittedName>
        <fullName evidence="2">Uncharacterized protein</fullName>
    </submittedName>
</protein>
<feature type="transmembrane region" description="Helical" evidence="1">
    <location>
        <begin position="76"/>
        <end position="94"/>
    </location>
</feature>
<feature type="transmembrane region" description="Helical" evidence="1">
    <location>
        <begin position="114"/>
        <end position="135"/>
    </location>
</feature>
<organism evidence="2 3">
    <name type="scientific">Leptospira bandrabouensis</name>
    <dbReference type="NCBI Taxonomy" id="2484903"/>
    <lineage>
        <taxon>Bacteria</taxon>
        <taxon>Pseudomonadati</taxon>
        <taxon>Spirochaetota</taxon>
        <taxon>Spirochaetia</taxon>
        <taxon>Leptospirales</taxon>
        <taxon>Leptospiraceae</taxon>
        <taxon>Leptospira</taxon>
    </lineage>
</organism>
<proteinExistence type="predicted"/>
<keyword evidence="1" id="KW-0472">Membrane</keyword>
<evidence type="ECO:0000313" key="3">
    <source>
        <dbReference type="Proteomes" id="UP000297649"/>
    </source>
</evidence>
<keyword evidence="3" id="KW-1185">Reference proteome</keyword>
<keyword evidence="1" id="KW-0812">Transmembrane</keyword>
<dbReference type="AlphaFoldDB" id="A0A6H3NSU7"/>
<feature type="transmembrane region" description="Helical" evidence="1">
    <location>
        <begin position="7"/>
        <end position="26"/>
    </location>
</feature>
<accession>A0A6H3NSU7</accession>
<reference evidence="2" key="1">
    <citation type="journal article" date="2019" name="PLoS Negl. Trop. Dis.">
        <title>Revisiting the worldwide diversity of Leptospira species in the environment.</title>
        <authorList>
            <person name="Vincent A.T."/>
            <person name="Schiettekatte O."/>
            <person name="Bourhy P."/>
            <person name="Veyrier F.J."/>
            <person name="Picardeau M."/>
        </authorList>
    </citation>
    <scope>NUCLEOTIDE SEQUENCE [LARGE SCALE GENOMIC DNA]</scope>
    <source>
        <strain evidence="2">201601109</strain>
    </source>
</reference>